<gene>
    <name evidence="3" type="ORF">XVE_2789</name>
</gene>
<evidence type="ECO:0000313" key="4">
    <source>
        <dbReference type="Proteomes" id="UP000003299"/>
    </source>
</evidence>
<feature type="signal peptide" evidence="2">
    <location>
        <begin position="1"/>
        <end position="45"/>
    </location>
</feature>
<protein>
    <recommendedName>
        <fullName evidence="5">DUF2388 domain-containing protein</fullName>
    </recommendedName>
</protein>
<evidence type="ECO:0008006" key="5">
    <source>
        <dbReference type="Google" id="ProtNLM"/>
    </source>
</evidence>
<feature type="chain" id="PRO_5003245159" description="DUF2388 domain-containing protein" evidence="2">
    <location>
        <begin position="46"/>
        <end position="119"/>
    </location>
</feature>
<comment type="caution">
    <text evidence="3">The sequence shown here is derived from an EMBL/GenBank/DDBJ whole genome shotgun (WGS) entry which is preliminary data.</text>
</comment>
<reference evidence="3 4" key="1">
    <citation type="journal article" date="2011" name="BMC Genomics">
        <title>Comparative genomics reveals diversity among xanthomonads infecting tomato and pepper.</title>
        <authorList>
            <person name="Potnis N."/>
            <person name="Krasileva K."/>
            <person name="Chow V."/>
            <person name="Almeida N.F."/>
            <person name="Patil P.B."/>
            <person name="Ryan R.P."/>
            <person name="Sharlach M."/>
            <person name="Behlau F."/>
            <person name="Dow J.M."/>
            <person name="Momol M.T."/>
            <person name="White F.F."/>
            <person name="Preston J.F."/>
            <person name="Vinatzer B.A."/>
            <person name="Koebnik R."/>
            <person name="Setubal J.C."/>
            <person name="Norman D.J."/>
            <person name="Staskawicz B.J."/>
            <person name="Jones J.B."/>
        </authorList>
    </citation>
    <scope>NUCLEOTIDE SEQUENCE [LARGE SCALE GENOMIC DNA]</scope>
    <source>
        <strain evidence="3 4">ATCC 35937</strain>
    </source>
</reference>
<keyword evidence="2" id="KW-0732">Signal</keyword>
<proteinExistence type="predicted"/>
<organism evidence="3 4">
    <name type="scientific">Xanthomonas vesicatoria ATCC 35937</name>
    <dbReference type="NCBI Taxonomy" id="925775"/>
    <lineage>
        <taxon>Bacteria</taxon>
        <taxon>Pseudomonadati</taxon>
        <taxon>Pseudomonadota</taxon>
        <taxon>Gammaproteobacteria</taxon>
        <taxon>Lysobacterales</taxon>
        <taxon>Lysobacteraceae</taxon>
        <taxon>Xanthomonas</taxon>
    </lineage>
</organism>
<evidence type="ECO:0000256" key="2">
    <source>
        <dbReference type="SAM" id="SignalP"/>
    </source>
</evidence>
<dbReference type="Pfam" id="PF09498">
    <property type="entry name" value="DUF2388"/>
    <property type="match status" value="1"/>
</dbReference>
<name>F0BF09_9XANT</name>
<accession>F0BF09</accession>
<evidence type="ECO:0000313" key="3">
    <source>
        <dbReference type="EMBL" id="EGD08929.1"/>
    </source>
</evidence>
<sequence>MRCPAQRAAGSLFITSHGIDTPMMRSLVFCALTLLPLAAAASSLAGTSAGASSAGSSNSSSSGDDKVVAEAREDAAGFVASDGAIRGARLEAALLQLRSRSDAARLSSDLELAQSILAQ</sequence>
<dbReference type="NCBIfam" id="TIGR02448">
    <property type="entry name" value="conserverd hypothetical protein"/>
    <property type="match status" value="1"/>
</dbReference>
<dbReference type="InterPro" id="IPR012661">
    <property type="entry name" value="CHP02448"/>
</dbReference>
<feature type="compositionally biased region" description="Low complexity" evidence="1">
    <location>
        <begin position="47"/>
        <end position="62"/>
    </location>
</feature>
<dbReference type="Proteomes" id="UP000003299">
    <property type="component" value="Unassembled WGS sequence"/>
</dbReference>
<feature type="region of interest" description="Disordered" evidence="1">
    <location>
        <begin position="47"/>
        <end position="67"/>
    </location>
</feature>
<dbReference type="EMBL" id="AEQV01000095">
    <property type="protein sequence ID" value="EGD08929.1"/>
    <property type="molecule type" value="Genomic_DNA"/>
</dbReference>
<evidence type="ECO:0000256" key="1">
    <source>
        <dbReference type="SAM" id="MobiDB-lite"/>
    </source>
</evidence>
<dbReference type="eggNOG" id="ENOG50345I0">
    <property type="taxonomic scope" value="Bacteria"/>
</dbReference>
<dbReference type="AlphaFoldDB" id="F0BF09"/>